<sequence length="89" mass="10336">LFFFITLAPKIQLSFLEQTPESPASNIGRYRRFFTYYKGMKNVPGKESRIWQPEYDSIPEDISGSTAEEQINLKKRILADFKRASILSD</sequence>
<reference evidence="1 2" key="1">
    <citation type="submission" date="2019-04" db="EMBL/GenBank/DDBJ databases">
        <title>Annotation for the trematode Fasciola gigantica.</title>
        <authorList>
            <person name="Choi Y.-J."/>
        </authorList>
    </citation>
    <scope>NUCLEOTIDE SEQUENCE [LARGE SCALE GENOMIC DNA]</scope>
    <source>
        <strain evidence="1">Uganda_cow_1</strain>
    </source>
</reference>
<proteinExistence type="predicted"/>
<dbReference type="Proteomes" id="UP000316759">
    <property type="component" value="Unassembled WGS sequence"/>
</dbReference>
<evidence type="ECO:0000313" key="1">
    <source>
        <dbReference type="EMBL" id="TPP42961.1"/>
    </source>
</evidence>
<comment type="caution">
    <text evidence="1">The sequence shown here is derived from an EMBL/GenBank/DDBJ whole genome shotgun (WGS) entry which is preliminary data.</text>
</comment>
<evidence type="ECO:0000313" key="2">
    <source>
        <dbReference type="Proteomes" id="UP000316759"/>
    </source>
</evidence>
<dbReference type="EMBL" id="SUNJ01015716">
    <property type="protein sequence ID" value="TPP42961.1"/>
    <property type="molecule type" value="Genomic_DNA"/>
</dbReference>
<accession>A0A504X1L8</accession>
<keyword evidence="2" id="KW-1185">Reference proteome</keyword>
<name>A0A504X1L8_FASGI</name>
<protein>
    <submittedName>
        <fullName evidence="1">Uncharacterized protein</fullName>
    </submittedName>
</protein>
<organism evidence="1 2">
    <name type="scientific">Fasciola gigantica</name>
    <name type="common">Giant liver fluke</name>
    <dbReference type="NCBI Taxonomy" id="46835"/>
    <lineage>
        <taxon>Eukaryota</taxon>
        <taxon>Metazoa</taxon>
        <taxon>Spiralia</taxon>
        <taxon>Lophotrochozoa</taxon>
        <taxon>Platyhelminthes</taxon>
        <taxon>Trematoda</taxon>
        <taxon>Digenea</taxon>
        <taxon>Plagiorchiida</taxon>
        <taxon>Echinostomata</taxon>
        <taxon>Echinostomatoidea</taxon>
        <taxon>Fasciolidae</taxon>
        <taxon>Fasciola</taxon>
    </lineage>
</organism>
<gene>
    <name evidence="1" type="ORF">FGIG_02472</name>
</gene>
<feature type="non-terminal residue" evidence="1">
    <location>
        <position position="1"/>
    </location>
</feature>
<dbReference type="OrthoDB" id="10522707at2759"/>
<dbReference type="AlphaFoldDB" id="A0A504X1L8"/>